<feature type="transmembrane region" description="Helical" evidence="1">
    <location>
        <begin position="78"/>
        <end position="97"/>
    </location>
</feature>
<name>A0A9E2S963_9BACT</name>
<dbReference type="Pfam" id="PF14237">
    <property type="entry name" value="GYF_2"/>
    <property type="match status" value="1"/>
</dbReference>
<gene>
    <name evidence="3" type="ORF">KTO63_07430</name>
</gene>
<feature type="transmembrane region" description="Helical" evidence="1">
    <location>
        <begin position="150"/>
        <end position="166"/>
    </location>
</feature>
<keyword evidence="4" id="KW-1185">Reference proteome</keyword>
<organism evidence="3 4">
    <name type="scientific">Pinibacter aurantiacus</name>
    <dbReference type="NCBI Taxonomy" id="2851599"/>
    <lineage>
        <taxon>Bacteria</taxon>
        <taxon>Pseudomonadati</taxon>
        <taxon>Bacteroidota</taxon>
        <taxon>Chitinophagia</taxon>
        <taxon>Chitinophagales</taxon>
        <taxon>Chitinophagaceae</taxon>
        <taxon>Pinibacter</taxon>
    </lineage>
</organism>
<protein>
    <submittedName>
        <fullName evidence="3">DUF4339 domain-containing protein</fullName>
    </submittedName>
</protein>
<keyword evidence="1" id="KW-1133">Transmembrane helix</keyword>
<dbReference type="InterPro" id="IPR025640">
    <property type="entry name" value="GYF_2"/>
</dbReference>
<dbReference type="Proteomes" id="UP000812270">
    <property type="component" value="Unassembled WGS sequence"/>
</dbReference>
<evidence type="ECO:0000256" key="1">
    <source>
        <dbReference type="SAM" id="Phobius"/>
    </source>
</evidence>
<feature type="domain" description="GYF" evidence="2">
    <location>
        <begin position="4"/>
        <end position="47"/>
    </location>
</feature>
<evidence type="ECO:0000313" key="3">
    <source>
        <dbReference type="EMBL" id="MBV4356969.1"/>
    </source>
</evidence>
<comment type="caution">
    <text evidence="3">The sequence shown here is derived from an EMBL/GenBank/DDBJ whole genome shotgun (WGS) entry which is preliminary data.</text>
</comment>
<accession>A0A9E2S963</accession>
<sequence>MLIYYLKNETIEGPYSVEELKKKRLTSDTMIWYKNSPEWKRLDQVPEVYSQFAQNGNGFAETETITAQLASFAQRFRWLFIWLGFNLLALILSYAQIKPFNYIGDPSTEKFWPFIKFTDATYTKISSNPDVWGTLVKFNGLFANYDWSEFSVYVGGTLFILLLYYMHKRSV</sequence>
<reference evidence="3" key="1">
    <citation type="submission" date="2021-06" db="EMBL/GenBank/DDBJ databases">
        <authorList>
            <person name="Huq M.A."/>
        </authorList>
    </citation>
    <scope>NUCLEOTIDE SEQUENCE</scope>
    <source>
        <strain evidence="3">MAH-26</strain>
    </source>
</reference>
<keyword evidence="1" id="KW-0812">Transmembrane</keyword>
<dbReference type="EMBL" id="JAHSPG010000003">
    <property type="protein sequence ID" value="MBV4356969.1"/>
    <property type="molecule type" value="Genomic_DNA"/>
</dbReference>
<evidence type="ECO:0000313" key="4">
    <source>
        <dbReference type="Proteomes" id="UP000812270"/>
    </source>
</evidence>
<proteinExistence type="predicted"/>
<keyword evidence="1" id="KW-0472">Membrane</keyword>
<dbReference type="RefSeq" id="WP_217790599.1">
    <property type="nucleotide sequence ID" value="NZ_JAHSPG010000003.1"/>
</dbReference>
<dbReference type="AlphaFoldDB" id="A0A9E2S963"/>
<evidence type="ECO:0000259" key="2">
    <source>
        <dbReference type="Pfam" id="PF14237"/>
    </source>
</evidence>